<dbReference type="KEGG" id="mng:MNEG_12630"/>
<gene>
    <name evidence="1" type="ORF">MNEG_12630</name>
</gene>
<dbReference type="STRING" id="145388.A0A0D2KHN7"/>
<organism evidence="1 2">
    <name type="scientific">Monoraphidium neglectum</name>
    <dbReference type="NCBI Taxonomy" id="145388"/>
    <lineage>
        <taxon>Eukaryota</taxon>
        <taxon>Viridiplantae</taxon>
        <taxon>Chlorophyta</taxon>
        <taxon>core chlorophytes</taxon>
        <taxon>Chlorophyceae</taxon>
        <taxon>CS clade</taxon>
        <taxon>Sphaeropleales</taxon>
        <taxon>Selenastraceae</taxon>
        <taxon>Monoraphidium</taxon>
    </lineage>
</organism>
<accession>A0A0D2KHN7</accession>
<name>A0A0D2KHN7_9CHLO</name>
<evidence type="ECO:0000313" key="1">
    <source>
        <dbReference type="EMBL" id="KIY95333.1"/>
    </source>
</evidence>
<reference evidence="1 2" key="1">
    <citation type="journal article" date="2013" name="BMC Genomics">
        <title>Reconstruction of the lipid metabolism for the microalga Monoraphidium neglectum from its genome sequence reveals characteristics suitable for biofuel production.</title>
        <authorList>
            <person name="Bogen C."/>
            <person name="Al-Dilaimi A."/>
            <person name="Albersmeier A."/>
            <person name="Wichmann J."/>
            <person name="Grundmann M."/>
            <person name="Rupp O."/>
            <person name="Lauersen K.J."/>
            <person name="Blifernez-Klassen O."/>
            <person name="Kalinowski J."/>
            <person name="Goesmann A."/>
            <person name="Mussgnug J.H."/>
            <person name="Kruse O."/>
        </authorList>
    </citation>
    <scope>NUCLEOTIDE SEQUENCE [LARGE SCALE GENOMIC DNA]</scope>
    <source>
        <strain evidence="1 2">SAG 48.87</strain>
    </source>
</reference>
<sequence length="107" mass="11216">MVAEPTLAEVDNIVGSLRNAAAPGADGINAPMLKASPALVSYLHCVVCPVWRVCKAPVDWKRALLAALYKDKGDKRVCDYLCGITLLSIPGKACEALLLPATGLTAP</sequence>
<dbReference type="EMBL" id="KK103564">
    <property type="protein sequence ID" value="KIY95333.1"/>
    <property type="molecule type" value="Genomic_DNA"/>
</dbReference>
<proteinExistence type="predicted"/>
<protein>
    <submittedName>
        <fullName evidence="1">Uncharacterized protein</fullName>
    </submittedName>
</protein>
<evidence type="ECO:0000313" key="2">
    <source>
        <dbReference type="Proteomes" id="UP000054498"/>
    </source>
</evidence>
<dbReference type="Proteomes" id="UP000054498">
    <property type="component" value="Unassembled WGS sequence"/>
</dbReference>
<keyword evidence="2" id="KW-1185">Reference proteome</keyword>
<dbReference type="GeneID" id="25730012"/>
<dbReference type="RefSeq" id="XP_013894353.1">
    <property type="nucleotide sequence ID" value="XM_014038899.1"/>
</dbReference>
<dbReference type="AlphaFoldDB" id="A0A0D2KHN7"/>
<dbReference type="OrthoDB" id="10071239at2759"/>